<gene>
    <name evidence="1" type="ORF">Syun_028102</name>
</gene>
<dbReference type="AlphaFoldDB" id="A0AAP0EGR0"/>
<sequence>MRKLCVGQVLIFYPESIEVNSVVSPPPFYLNHVMLTFVHGLYIIPHHQSSCFPLFVLASMLCPYHCFHVLIKLSV</sequence>
<accession>A0AAP0EGR0</accession>
<name>A0AAP0EGR0_9MAGN</name>
<protein>
    <submittedName>
        <fullName evidence="1">Uncharacterized protein</fullName>
    </submittedName>
</protein>
<reference evidence="1 2" key="1">
    <citation type="submission" date="2024-01" db="EMBL/GenBank/DDBJ databases">
        <title>Genome assemblies of Stephania.</title>
        <authorList>
            <person name="Yang L."/>
        </authorList>
    </citation>
    <scope>NUCLEOTIDE SEQUENCE [LARGE SCALE GENOMIC DNA]</scope>
    <source>
        <strain evidence="1">YNDBR</strain>
        <tissue evidence="1">Leaf</tissue>
    </source>
</reference>
<keyword evidence="2" id="KW-1185">Reference proteome</keyword>
<dbReference type="Proteomes" id="UP001420932">
    <property type="component" value="Unassembled WGS sequence"/>
</dbReference>
<evidence type="ECO:0000313" key="1">
    <source>
        <dbReference type="EMBL" id="KAK9093191.1"/>
    </source>
</evidence>
<organism evidence="1 2">
    <name type="scientific">Stephania yunnanensis</name>
    <dbReference type="NCBI Taxonomy" id="152371"/>
    <lineage>
        <taxon>Eukaryota</taxon>
        <taxon>Viridiplantae</taxon>
        <taxon>Streptophyta</taxon>
        <taxon>Embryophyta</taxon>
        <taxon>Tracheophyta</taxon>
        <taxon>Spermatophyta</taxon>
        <taxon>Magnoliopsida</taxon>
        <taxon>Ranunculales</taxon>
        <taxon>Menispermaceae</taxon>
        <taxon>Menispermoideae</taxon>
        <taxon>Cissampelideae</taxon>
        <taxon>Stephania</taxon>
    </lineage>
</organism>
<dbReference type="EMBL" id="JBBNAF010000012">
    <property type="protein sequence ID" value="KAK9093191.1"/>
    <property type="molecule type" value="Genomic_DNA"/>
</dbReference>
<evidence type="ECO:0000313" key="2">
    <source>
        <dbReference type="Proteomes" id="UP001420932"/>
    </source>
</evidence>
<comment type="caution">
    <text evidence="1">The sequence shown here is derived from an EMBL/GenBank/DDBJ whole genome shotgun (WGS) entry which is preliminary data.</text>
</comment>
<proteinExistence type="predicted"/>